<dbReference type="Pfam" id="PF19480">
    <property type="entry name" value="DUF6016"/>
    <property type="match status" value="1"/>
</dbReference>
<dbReference type="RefSeq" id="WP_081555015.1">
    <property type="nucleotide sequence ID" value="NZ_MUKV01000006.1"/>
</dbReference>
<sequence length="158" mass="17666">MQTLNQQDLAALSAKAACAPRLRANQNFHAQLEDPIQRLAIAMEPDTYVRPHRHDHSWEMLIALSGAFEVIVFDEAGVVQGRHRLGEDGARVFEMPANTWHSVVSLLRGSVVFEVKHGPYLPLQDQNLAAWSPAEGSERVPAMLDFLRRAQAGQRFDS</sequence>
<proteinExistence type="predicted"/>
<organism evidence="2 3">
    <name type="scientific">Chromobacterium haemolyticum</name>
    <dbReference type="NCBI Taxonomy" id="394935"/>
    <lineage>
        <taxon>Bacteria</taxon>
        <taxon>Pseudomonadati</taxon>
        <taxon>Pseudomonadota</taxon>
        <taxon>Betaproteobacteria</taxon>
        <taxon>Neisseriales</taxon>
        <taxon>Chromobacteriaceae</taxon>
        <taxon>Chromobacterium</taxon>
    </lineage>
</organism>
<dbReference type="InterPro" id="IPR027565">
    <property type="entry name" value="Cupin_WbuC"/>
</dbReference>
<accession>A0A1W0D4H9</accession>
<feature type="domain" description="Cupin fold metalloprotein WbuC cupin" evidence="1">
    <location>
        <begin position="4"/>
        <end position="85"/>
    </location>
</feature>
<evidence type="ECO:0000313" key="3">
    <source>
        <dbReference type="Proteomes" id="UP000192721"/>
    </source>
</evidence>
<name>A0A1W0D4H9_9NEIS</name>
<protein>
    <recommendedName>
        <fullName evidence="1">Cupin fold metalloprotein WbuC cupin domain-containing protein</fullName>
    </recommendedName>
</protein>
<dbReference type="SUPFAM" id="SSF51182">
    <property type="entry name" value="RmlC-like cupins"/>
    <property type="match status" value="1"/>
</dbReference>
<gene>
    <name evidence="2" type="ORF">B0T45_06720</name>
</gene>
<dbReference type="InterPro" id="IPR014710">
    <property type="entry name" value="RmlC-like_jellyroll"/>
</dbReference>
<dbReference type="EMBL" id="MUKV01000006">
    <property type="protein sequence ID" value="OQS41927.1"/>
    <property type="molecule type" value="Genomic_DNA"/>
</dbReference>
<dbReference type="CDD" id="cd07005">
    <property type="entry name" value="cupin_WbuC-like"/>
    <property type="match status" value="1"/>
</dbReference>
<reference evidence="2 3" key="1">
    <citation type="submission" date="2017-02" db="EMBL/GenBank/DDBJ databases">
        <title>Chromobacterium haemolyticum H5244.</title>
        <authorList>
            <person name="Gulvik C.A."/>
        </authorList>
    </citation>
    <scope>NUCLEOTIDE SEQUENCE [LARGE SCALE GENOMIC DNA]</scope>
    <source>
        <strain evidence="2 3">H5244</strain>
    </source>
</reference>
<comment type="caution">
    <text evidence="2">The sequence shown here is derived from an EMBL/GenBank/DDBJ whole genome shotgun (WGS) entry which is preliminary data.</text>
</comment>
<dbReference type="InterPro" id="IPR046058">
    <property type="entry name" value="WbuC_cupin"/>
</dbReference>
<evidence type="ECO:0000259" key="1">
    <source>
        <dbReference type="Pfam" id="PF19480"/>
    </source>
</evidence>
<dbReference type="AlphaFoldDB" id="A0A1W0D4H9"/>
<dbReference type="Proteomes" id="UP000192721">
    <property type="component" value="Unassembled WGS sequence"/>
</dbReference>
<dbReference type="NCBIfam" id="TIGR04366">
    <property type="entry name" value="cupin_WbuC"/>
    <property type="match status" value="1"/>
</dbReference>
<evidence type="ECO:0000313" key="2">
    <source>
        <dbReference type="EMBL" id="OQS41927.1"/>
    </source>
</evidence>
<dbReference type="InterPro" id="IPR011051">
    <property type="entry name" value="RmlC_Cupin_sf"/>
</dbReference>
<dbReference type="Gene3D" id="2.60.120.10">
    <property type="entry name" value="Jelly Rolls"/>
    <property type="match status" value="1"/>
</dbReference>